<gene>
    <name evidence="4" type="ORF">HER39_18220</name>
</gene>
<name>A0ABX1JU39_9MICC</name>
<accession>A0ABX1JU39</accession>
<dbReference type="InterPro" id="IPR014746">
    <property type="entry name" value="Gln_synth/guanido_kin_cat_dom"/>
</dbReference>
<protein>
    <submittedName>
        <fullName evidence="4">Glutamine synthetase</fullName>
    </submittedName>
</protein>
<proteinExistence type="inferred from homology"/>
<dbReference type="Pfam" id="PF00120">
    <property type="entry name" value="Gln-synt_C"/>
    <property type="match status" value="1"/>
</dbReference>
<keyword evidence="5" id="KW-1185">Reference proteome</keyword>
<evidence type="ECO:0000313" key="4">
    <source>
        <dbReference type="EMBL" id="NKX52473.1"/>
    </source>
</evidence>
<comment type="similarity">
    <text evidence="1 2">Belongs to the glutamine synthetase family.</text>
</comment>
<dbReference type="SUPFAM" id="SSF55931">
    <property type="entry name" value="Glutamine synthetase/guanido kinase"/>
    <property type="match status" value="1"/>
</dbReference>
<dbReference type="PROSITE" id="PS51987">
    <property type="entry name" value="GS_CATALYTIC"/>
    <property type="match status" value="1"/>
</dbReference>
<dbReference type="Proteomes" id="UP000523795">
    <property type="component" value="Unassembled WGS sequence"/>
</dbReference>
<feature type="non-terminal residue" evidence="4">
    <location>
        <position position="1"/>
    </location>
</feature>
<evidence type="ECO:0000313" key="5">
    <source>
        <dbReference type="Proteomes" id="UP000523795"/>
    </source>
</evidence>
<comment type="caution">
    <text evidence="4">The sequence shown here is derived from an EMBL/GenBank/DDBJ whole genome shotgun (WGS) entry which is preliminary data.</text>
</comment>
<dbReference type="EMBL" id="JAAZSR010000552">
    <property type="protein sequence ID" value="NKX52473.1"/>
    <property type="molecule type" value="Genomic_DNA"/>
</dbReference>
<evidence type="ECO:0000256" key="1">
    <source>
        <dbReference type="PROSITE-ProRule" id="PRU01331"/>
    </source>
</evidence>
<reference evidence="4 5" key="1">
    <citation type="submission" date="2020-04" db="EMBL/GenBank/DDBJ databases">
        <authorList>
            <person name="Liu S."/>
        </authorList>
    </citation>
    <scope>NUCLEOTIDE SEQUENCE [LARGE SCALE GENOMIC DNA]</scope>
    <source>
        <strain evidence="4 5">CGMCC 1.15091</strain>
    </source>
</reference>
<evidence type="ECO:0000256" key="2">
    <source>
        <dbReference type="RuleBase" id="RU000384"/>
    </source>
</evidence>
<feature type="domain" description="GS catalytic" evidence="3">
    <location>
        <begin position="1"/>
        <end position="66"/>
    </location>
</feature>
<sequence length="66" mass="7042">ITDPDGAVGRIHRQLIEMDIGVTVVNRGFSPGQFEINLAHNEALPAADSAFLLKTGIKELAITEGL</sequence>
<feature type="non-terminal residue" evidence="4">
    <location>
        <position position="66"/>
    </location>
</feature>
<dbReference type="Gene3D" id="3.30.590.10">
    <property type="entry name" value="Glutamine synthetase/guanido kinase, catalytic domain"/>
    <property type="match status" value="1"/>
</dbReference>
<organism evidence="4 5">
    <name type="scientific">Arthrobacter deserti</name>
    <dbReference type="NCBI Taxonomy" id="1742687"/>
    <lineage>
        <taxon>Bacteria</taxon>
        <taxon>Bacillati</taxon>
        <taxon>Actinomycetota</taxon>
        <taxon>Actinomycetes</taxon>
        <taxon>Micrococcales</taxon>
        <taxon>Micrococcaceae</taxon>
        <taxon>Arthrobacter</taxon>
    </lineage>
</organism>
<dbReference type="InterPro" id="IPR008146">
    <property type="entry name" value="Gln_synth_cat_dom"/>
</dbReference>
<evidence type="ECO:0000259" key="3">
    <source>
        <dbReference type="PROSITE" id="PS51987"/>
    </source>
</evidence>